<protein>
    <submittedName>
        <fullName evidence="1">Alkylation response protein AidB-like acyl-CoA dehydrogenase</fullName>
    </submittedName>
</protein>
<organism evidence="1 2">
    <name type="scientific">Ureibacillus acetophenoni</name>
    <dbReference type="NCBI Taxonomy" id="614649"/>
    <lineage>
        <taxon>Bacteria</taxon>
        <taxon>Bacillati</taxon>
        <taxon>Bacillota</taxon>
        <taxon>Bacilli</taxon>
        <taxon>Bacillales</taxon>
        <taxon>Caryophanaceae</taxon>
        <taxon>Ureibacillus</taxon>
    </lineage>
</organism>
<gene>
    <name evidence="1" type="ORF">SAMN05877842_105193</name>
</gene>
<dbReference type="GO" id="GO:0050660">
    <property type="term" value="F:flavin adenine dinucleotide binding"/>
    <property type="evidence" value="ECO:0007669"/>
    <property type="project" value="InterPro"/>
</dbReference>
<dbReference type="PIRSF" id="PIRSF016578">
    <property type="entry name" value="HsaA"/>
    <property type="match status" value="1"/>
</dbReference>
<accession>A0A285UBU1</accession>
<dbReference type="SUPFAM" id="SSF56645">
    <property type="entry name" value="Acyl-CoA dehydrogenase NM domain-like"/>
    <property type="match status" value="1"/>
</dbReference>
<dbReference type="Proteomes" id="UP000219252">
    <property type="component" value="Unassembled WGS sequence"/>
</dbReference>
<keyword evidence="2" id="KW-1185">Reference proteome</keyword>
<dbReference type="OrthoDB" id="1170793at2"/>
<dbReference type="Gene3D" id="1.20.140.10">
    <property type="entry name" value="Butyryl-CoA Dehydrogenase, subunit A, domain 3"/>
    <property type="match status" value="1"/>
</dbReference>
<dbReference type="InterPro" id="IPR037069">
    <property type="entry name" value="AcylCoA_DH/ox_N_sf"/>
</dbReference>
<proteinExistence type="predicted"/>
<reference evidence="2" key="1">
    <citation type="submission" date="2017-08" db="EMBL/GenBank/DDBJ databases">
        <authorList>
            <person name="Varghese N."/>
            <person name="Submissions S."/>
        </authorList>
    </citation>
    <scope>NUCLEOTIDE SEQUENCE [LARGE SCALE GENOMIC DNA]</scope>
    <source>
        <strain evidence="2">JC23</strain>
    </source>
</reference>
<dbReference type="AlphaFoldDB" id="A0A285UBU1"/>
<sequence>MFTEEEIRKIKELSEKMEIAKTILPEVLEIIYEKKLFKVFTPDALGGLELPLVDGLKLFQQAGAIDGNVGWAVTIGSGGNMFIPLFETEVCKDRFIHKEAVIAGSGKFGVASRVDGGYVISGEWKYCSGADYATLFTMNCKIEESEEIVTCSVPRETVEIIPDWNAMGLKATSSHTMKVDQILVKDIDTFKFDLFRNEYELPVHRFPFNSFAEASFFSLCLGLMEQFIDEADVSLNRKSDVLSTERYELVKLNLNEIQSKLQLIEESFYKLVAKLWESHVSGEVLLEEELNELTSYCKDQSSELLLYAHKLIRYYGMGAVIETTSLNRAWRNLCTASQHVFLTP</sequence>
<evidence type="ECO:0000313" key="1">
    <source>
        <dbReference type="EMBL" id="SOC39384.1"/>
    </source>
</evidence>
<evidence type="ECO:0000313" key="2">
    <source>
        <dbReference type="Proteomes" id="UP000219252"/>
    </source>
</evidence>
<name>A0A285UBU1_9BACL</name>
<dbReference type="EMBL" id="OBQC01000005">
    <property type="protein sequence ID" value="SOC39384.1"/>
    <property type="molecule type" value="Genomic_DNA"/>
</dbReference>
<dbReference type="InterPro" id="IPR046373">
    <property type="entry name" value="Acyl-CoA_Oxase/DH_mid-dom_sf"/>
</dbReference>
<dbReference type="RefSeq" id="WP_097149376.1">
    <property type="nucleotide sequence ID" value="NZ_OBQC01000005.1"/>
</dbReference>
<dbReference type="GO" id="GO:0016627">
    <property type="term" value="F:oxidoreductase activity, acting on the CH-CH group of donors"/>
    <property type="evidence" value="ECO:0007669"/>
    <property type="project" value="InterPro"/>
</dbReference>
<dbReference type="Gene3D" id="2.40.110.10">
    <property type="entry name" value="Butyryl-CoA Dehydrogenase, subunit A, domain 2"/>
    <property type="match status" value="1"/>
</dbReference>
<dbReference type="InterPro" id="IPR009100">
    <property type="entry name" value="AcylCoA_DH/oxidase_NM_dom_sf"/>
</dbReference>
<dbReference type="Gene3D" id="1.10.540.10">
    <property type="entry name" value="Acyl-CoA dehydrogenase/oxidase, N-terminal domain"/>
    <property type="match status" value="1"/>
</dbReference>